<evidence type="ECO:0000313" key="5">
    <source>
        <dbReference type="Proteomes" id="UP001108027"/>
    </source>
</evidence>
<gene>
    <name evidence="4" type="ORF">LL252_07910</name>
</gene>
<comment type="similarity">
    <text evidence="1">Belongs to the NAD(P)-dependent epimerase/dehydratase family. SDR39U1 subfamily.</text>
</comment>
<dbReference type="Pfam" id="PF08338">
    <property type="entry name" value="DUF1731"/>
    <property type="match status" value="1"/>
</dbReference>
<dbReference type="SUPFAM" id="SSF51735">
    <property type="entry name" value="NAD(P)-binding Rossmann-fold domains"/>
    <property type="match status" value="1"/>
</dbReference>
<keyword evidence="5" id="KW-1185">Reference proteome</keyword>
<evidence type="ECO:0000259" key="2">
    <source>
        <dbReference type="Pfam" id="PF01370"/>
    </source>
</evidence>
<sequence>MKVLVTGGSGFIGSALCARLVRQGHQPVVLSRRPDRARSVLPPDTRVVASLDEIDGGETLGGIVNLAGENLFAGRWTAPRKDRLMASRIHTTRAVVALCRRLEQTPPVLVSGSAVGFYGDAGDAELTEHSSARRKDFGYRLCDTWEQTAREAQRLDMRLCLIRTGVVLGRDGGMLAKLLPVYRLGLGARLGNGAQWLSWIHLHDMTTILLRALENPAVEGVFNATAPHPVTQRHFHRALAAAVHRPAPWVAPAPLLKLALGELSGMLLGGQRVYPRRLEDQGFGFRYPQLEDALADLVGDS</sequence>
<dbReference type="InterPro" id="IPR036291">
    <property type="entry name" value="NAD(P)-bd_dom_sf"/>
</dbReference>
<evidence type="ECO:0000256" key="1">
    <source>
        <dbReference type="ARBA" id="ARBA00009353"/>
    </source>
</evidence>
<dbReference type="Proteomes" id="UP001108027">
    <property type="component" value="Unassembled WGS sequence"/>
</dbReference>
<dbReference type="InterPro" id="IPR001509">
    <property type="entry name" value="Epimerase_deHydtase"/>
</dbReference>
<dbReference type="InterPro" id="IPR013549">
    <property type="entry name" value="DUF1731"/>
</dbReference>
<dbReference type="NCBIfam" id="TIGR01777">
    <property type="entry name" value="yfcH"/>
    <property type="match status" value="1"/>
</dbReference>
<comment type="caution">
    <text evidence="4">The sequence shown here is derived from an EMBL/GenBank/DDBJ whole genome shotgun (WGS) entry which is preliminary data.</text>
</comment>
<feature type="domain" description="DUF1731" evidence="3">
    <location>
        <begin position="251"/>
        <end position="297"/>
    </location>
</feature>
<dbReference type="CDD" id="cd05242">
    <property type="entry name" value="SDR_a8"/>
    <property type="match status" value="1"/>
</dbReference>
<dbReference type="RefSeq" id="WP_204427919.1">
    <property type="nucleotide sequence ID" value="NZ_JADDOL010000006.1"/>
</dbReference>
<proteinExistence type="inferred from homology"/>
<reference evidence="4" key="1">
    <citation type="submission" date="2021-10" db="EMBL/GenBank/DDBJ databases">
        <title>The diversity and Nitrogen Metabolism of Culturable Nitrate-Utilizing Bacteria Within the Oxygen Minimum Zone of the Changjiang (Yangtze River)Estuary.</title>
        <authorList>
            <person name="Zhang D."/>
            <person name="Zheng J."/>
            <person name="Liu S."/>
            <person name="He W."/>
        </authorList>
    </citation>
    <scope>NUCLEOTIDE SEQUENCE</scope>
    <source>
        <strain evidence="4">FXH-223</strain>
    </source>
</reference>
<dbReference type="PANTHER" id="PTHR11092">
    <property type="entry name" value="SUGAR NUCLEOTIDE EPIMERASE RELATED"/>
    <property type="match status" value="1"/>
</dbReference>
<evidence type="ECO:0000313" key="4">
    <source>
        <dbReference type="EMBL" id="MCC4308498.1"/>
    </source>
</evidence>
<feature type="domain" description="NAD-dependent epimerase/dehydratase" evidence="2">
    <location>
        <begin position="3"/>
        <end position="218"/>
    </location>
</feature>
<dbReference type="AlphaFoldDB" id="A0A9Q3UMI6"/>
<protein>
    <submittedName>
        <fullName evidence="4">TIGR01777 family oxidoreductase</fullName>
    </submittedName>
</protein>
<dbReference type="PANTHER" id="PTHR11092:SF0">
    <property type="entry name" value="EPIMERASE FAMILY PROTEIN SDR39U1"/>
    <property type="match status" value="1"/>
</dbReference>
<dbReference type="InterPro" id="IPR010099">
    <property type="entry name" value="SDR39U1"/>
</dbReference>
<accession>A0A9Q3UMI6</accession>
<organism evidence="4 5">
    <name type="scientific">Alloalcanivorax marinus</name>
    <dbReference type="NCBI Taxonomy" id="1177169"/>
    <lineage>
        <taxon>Bacteria</taxon>
        <taxon>Pseudomonadati</taxon>
        <taxon>Pseudomonadota</taxon>
        <taxon>Gammaproteobacteria</taxon>
        <taxon>Oceanospirillales</taxon>
        <taxon>Alcanivoracaceae</taxon>
        <taxon>Alloalcanivorax</taxon>
    </lineage>
</organism>
<name>A0A9Q3UMI6_9GAMM</name>
<evidence type="ECO:0000259" key="3">
    <source>
        <dbReference type="Pfam" id="PF08338"/>
    </source>
</evidence>
<dbReference type="Pfam" id="PF01370">
    <property type="entry name" value="Epimerase"/>
    <property type="match status" value="1"/>
</dbReference>
<dbReference type="EMBL" id="JAJGNA010000007">
    <property type="protein sequence ID" value="MCC4308498.1"/>
    <property type="molecule type" value="Genomic_DNA"/>
</dbReference>
<dbReference type="Gene3D" id="3.40.50.720">
    <property type="entry name" value="NAD(P)-binding Rossmann-like Domain"/>
    <property type="match status" value="1"/>
</dbReference>